<evidence type="ECO:0000259" key="2">
    <source>
        <dbReference type="Pfam" id="PF01261"/>
    </source>
</evidence>
<dbReference type="InterPro" id="IPR013022">
    <property type="entry name" value="Xyl_isomerase-like_TIM-brl"/>
</dbReference>
<keyword evidence="1" id="KW-0119">Carbohydrate metabolism</keyword>
<dbReference type="Proteomes" id="UP000249166">
    <property type="component" value="Unassembled WGS sequence"/>
</dbReference>
<dbReference type="OrthoDB" id="3350993at2"/>
<dbReference type="Gene3D" id="3.20.20.150">
    <property type="entry name" value="Divalent-metal-dependent TIM barrel enzymes"/>
    <property type="match status" value="1"/>
</dbReference>
<sequence>MSRVGPGSRIGLSSYAFFWQLSDKVSKPLSIHEALERTAALGVDLFQICDYAPLETMADDDLRAVRATADSLGISLELGTKGIRPEHLRRFLHIAKILGAPLLRTMFNVPGHTPTADEAVEIFTEILPEFKAAGVRIALETYEQVPTSRILEVVERVGSLYLGVCSDPANTVAALESPREVIDAVAPHVLNMHIKDFAFSRKEGWVGFTYSGAPLGEGLLDYDYMARKLQPKERNINQIVEHWLPWQDSEDETIRLENQWTQQSLDFLRSK</sequence>
<dbReference type="PANTHER" id="PTHR12110:SF52">
    <property type="entry name" value="XYLOSE ISOMERASE"/>
    <property type="match status" value="1"/>
</dbReference>
<dbReference type="Pfam" id="PF01261">
    <property type="entry name" value="AP_endonuc_2"/>
    <property type="match status" value="1"/>
</dbReference>
<dbReference type="GO" id="GO:0016853">
    <property type="term" value="F:isomerase activity"/>
    <property type="evidence" value="ECO:0007669"/>
    <property type="project" value="UniProtKB-KW"/>
</dbReference>
<feature type="domain" description="Xylose isomerase-like TIM barrel" evidence="2">
    <location>
        <begin position="36"/>
        <end position="270"/>
    </location>
</feature>
<reference evidence="3 4" key="1">
    <citation type="submission" date="2018-04" db="EMBL/GenBank/DDBJ databases">
        <title>Bacteria isolated from cave deposits of Manipur.</title>
        <authorList>
            <person name="Sahoo D."/>
            <person name="Sarangthem I."/>
            <person name="Nandeibam J."/>
        </authorList>
    </citation>
    <scope>NUCLEOTIDE SEQUENCE [LARGE SCALE GENOMIC DNA]</scope>
    <source>
        <strain evidence="4">mrc11</strain>
    </source>
</reference>
<proteinExistence type="predicted"/>
<dbReference type="InterPro" id="IPR050312">
    <property type="entry name" value="IolE/XylAMocC-like"/>
</dbReference>
<dbReference type="EMBL" id="QLNP01000017">
    <property type="protein sequence ID" value="RAM38936.1"/>
    <property type="molecule type" value="Genomic_DNA"/>
</dbReference>
<evidence type="ECO:0000313" key="4">
    <source>
        <dbReference type="Proteomes" id="UP000249166"/>
    </source>
</evidence>
<dbReference type="PANTHER" id="PTHR12110">
    <property type="entry name" value="HYDROXYPYRUVATE ISOMERASE"/>
    <property type="match status" value="1"/>
</dbReference>
<dbReference type="AlphaFoldDB" id="A0A328HJZ6"/>
<keyword evidence="3" id="KW-0413">Isomerase</keyword>
<dbReference type="RefSeq" id="WP_111902313.1">
    <property type="nucleotide sequence ID" value="NZ_QLNP01000017.1"/>
</dbReference>
<accession>A0A328HJZ6</accession>
<comment type="caution">
    <text evidence="3">The sequence shown here is derived from an EMBL/GenBank/DDBJ whole genome shotgun (WGS) entry which is preliminary data.</text>
</comment>
<protein>
    <submittedName>
        <fullName evidence="3">Sugar phosphate isomerase/epimerase</fullName>
    </submittedName>
</protein>
<organism evidence="3 4">
    <name type="scientific">Arthrobacter globiformis</name>
    <dbReference type="NCBI Taxonomy" id="1665"/>
    <lineage>
        <taxon>Bacteria</taxon>
        <taxon>Bacillati</taxon>
        <taxon>Actinomycetota</taxon>
        <taxon>Actinomycetes</taxon>
        <taxon>Micrococcales</taxon>
        <taxon>Micrococcaceae</taxon>
        <taxon>Arthrobacter</taxon>
    </lineage>
</organism>
<evidence type="ECO:0000256" key="1">
    <source>
        <dbReference type="ARBA" id="ARBA00023277"/>
    </source>
</evidence>
<evidence type="ECO:0000313" key="3">
    <source>
        <dbReference type="EMBL" id="RAM38936.1"/>
    </source>
</evidence>
<name>A0A328HJZ6_ARTGO</name>
<gene>
    <name evidence="3" type="ORF">DBZ45_02005</name>
</gene>
<dbReference type="SUPFAM" id="SSF51658">
    <property type="entry name" value="Xylose isomerase-like"/>
    <property type="match status" value="1"/>
</dbReference>
<dbReference type="InterPro" id="IPR036237">
    <property type="entry name" value="Xyl_isomerase-like_sf"/>
</dbReference>